<organism evidence="3 4">
    <name type="scientific">Niabella ginsenosidivorans</name>
    <dbReference type="NCBI Taxonomy" id="1176587"/>
    <lineage>
        <taxon>Bacteria</taxon>
        <taxon>Pseudomonadati</taxon>
        <taxon>Bacteroidota</taxon>
        <taxon>Chitinophagia</taxon>
        <taxon>Chitinophagales</taxon>
        <taxon>Chitinophagaceae</taxon>
        <taxon>Niabella</taxon>
    </lineage>
</organism>
<evidence type="ECO:0000313" key="3">
    <source>
        <dbReference type="EMBL" id="ANH80181.1"/>
    </source>
</evidence>
<gene>
    <name evidence="3" type="ORF">A8C56_03575</name>
</gene>
<accession>A0A1A9I0C3</accession>
<sequence length="137" mass="15382">MTLFLVVSTYAQSGASKKTSKNARQIEKLTKQMDKEQKKLKGYEADLEQERKALASANNDASGAANRARKFSRKMDRNPGNERLARKAEKAVDKTARNNEKSVKLTRKLNATQSNISKSNRRIADLQKKLDKLNAEG</sequence>
<feature type="compositionally biased region" description="Low complexity" evidence="2">
    <location>
        <begin position="55"/>
        <end position="66"/>
    </location>
</feature>
<dbReference type="EMBL" id="CP015772">
    <property type="protein sequence ID" value="ANH80181.1"/>
    <property type="molecule type" value="Genomic_DNA"/>
</dbReference>
<feature type="region of interest" description="Disordered" evidence="2">
    <location>
        <begin position="55"/>
        <end position="101"/>
    </location>
</feature>
<keyword evidence="1" id="KW-0175">Coiled coil</keyword>
<dbReference type="AlphaFoldDB" id="A0A1A9I0C3"/>
<proteinExistence type="predicted"/>
<feature type="compositionally biased region" description="Basic and acidic residues" evidence="2">
    <location>
        <begin position="73"/>
        <end position="101"/>
    </location>
</feature>
<keyword evidence="4" id="KW-1185">Reference proteome</keyword>
<evidence type="ECO:0000313" key="4">
    <source>
        <dbReference type="Proteomes" id="UP000077667"/>
    </source>
</evidence>
<dbReference type="KEGG" id="nia:A8C56_03575"/>
<reference evidence="3 4" key="1">
    <citation type="submission" date="2016-05" db="EMBL/GenBank/DDBJ databases">
        <title>Niabella ginsenosidivorans BS26 whole genome sequencing.</title>
        <authorList>
            <person name="Im W.T."/>
            <person name="Siddiqi M.Z."/>
        </authorList>
    </citation>
    <scope>NUCLEOTIDE SEQUENCE [LARGE SCALE GENOMIC DNA]</scope>
    <source>
        <strain evidence="3 4">BS26</strain>
    </source>
</reference>
<feature type="coiled-coil region" evidence="1">
    <location>
        <begin position="109"/>
        <end position="136"/>
    </location>
</feature>
<protein>
    <submittedName>
        <fullName evidence="3">Uncharacterized protein</fullName>
    </submittedName>
</protein>
<evidence type="ECO:0000256" key="1">
    <source>
        <dbReference type="SAM" id="Coils"/>
    </source>
</evidence>
<dbReference type="Proteomes" id="UP000077667">
    <property type="component" value="Chromosome"/>
</dbReference>
<name>A0A1A9I0C3_9BACT</name>
<evidence type="ECO:0000256" key="2">
    <source>
        <dbReference type="SAM" id="MobiDB-lite"/>
    </source>
</evidence>
<dbReference type="STRING" id="1176587.A8C56_03575"/>